<protein>
    <submittedName>
        <fullName evidence="2">Uncharacterized protein</fullName>
    </submittedName>
</protein>
<reference evidence="2" key="1">
    <citation type="submission" date="2017-02" db="UniProtKB">
        <authorList>
            <consortium name="WormBaseParasite"/>
        </authorList>
    </citation>
    <scope>IDENTIFICATION</scope>
</reference>
<keyword evidence="1" id="KW-1185">Reference proteome</keyword>
<dbReference type="AlphaFoldDB" id="A0A0M3IVR9"/>
<organism evidence="1 2">
    <name type="scientific">Ascaris lumbricoides</name>
    <name type="common">Giant roundworm</name>
    <dbReference type="NCBI Taxonomy" id="6252"/>
    <lineage>
        <taxon>Eukaryota</taxon>
        <taxon>Metazoa</taxon>
        <taxon>Ecdysozoa</taxon>
        <taxon>Nematoda</taxon>
        <taxon>Chromadorea</taxon>
        <taxon>Rhabditida</taxon>
        <taxon>Spirurina</taxon>
        <taxon>Ascaridomorpha</taxon>
        <taxon>Ascaridoidea</taxon>
        <taxon>Ascarididae</taxon>
        <taxon>Ascaris</taxon>
    </lineage>
</organism>
<dbReference type="Proteomes" id="UP000036681">
    <property type="component" value="Unplaced"/>
</dbReference>
<accession>A0A0M3IVR9</accession>
<sequence>METFILFNCCSLVFSVPYINIEQISFQSLFQISPSFAHLSKNIPLNEPLQKGIKAIF</sequence>
<name>A0A0M3IVR9_ASCLU</name>
<proteinExistence type="predicted"/>
<evidence type="ECO:0000313" key="1">
    <source>
        <dbReference type="Proteomes" id="UP000036681"/>
    </source>
</evidence>
<dbReference type="WBParaSite" id="ALUE_0002284701-mRNA-1">
    <property type="protein sequence ID" value="ALUE_0002284701-mRNA-1"/>
    <property type="gene ID" value="ALUE_0002284701"/>
</dbReference>
<evidence type="ECO:0000313" key="2">
    <source>
        <dbReference type="WBParaSite" id="ALUE_0002284701-mRNA-1"/>
    </source>
</evidence>